<evidence type="ECO:0000256" key="1">
    <source>
        <dbReference type="SAM" id="MobiDB-lite"/>
    </source>
</evidence>
<comment type="caution">
    <text evidence="2">The sequence shown here is derived from an EMBL/GenBank/DDBJ whole genome shotgun (WGS) entry which is preliminary data.</text>
</comment>
<feature type="compositionally biased region" description="Basic and acidic residues" evidence="1">
    <location>
        <begin position="366"/>
        <end position="375"/>
    </location>
</feature>
<feature type="compositionally biased region" description="Acidic residues" evidence="1">
    <location>
        <begin position="424"/>
        <end position="434"/>
    </location>
</feature>
<proteinExistence type="predicted"/>
<feature type="region of interest" description="Disordered" evidence="1">
    <location>
        <begin position="90"/>
        <end position="120"/>
    </location>
</feature>
<feature type="region of interest" description="Disordered" evidence="1">
    <location>
        <begin position="50"/>
        <end position="76"/>
    </location>
</feature>
<feature type="compositionally biased region" description="Polar residues" evidence="1">
    <location>
        <begin position="588"/>
        <end position="604"/>
    </location>
</feature>
<reference evidence="2 3" key="1">
    <citation type="submission" date="2023-10" db="EMBL/GenBank/DDBJ databases">
        <title>Genomes of two closely related lineages of the louse Polyplax serrata with different host specificities.</title>
        <authorList>
            <person name="Martinu J."/>
            <person name="Tarabai H."/>
            <person name="Stefka J."/>
            <person name="Hypsa V."/>
        </authorList>
    </citation>
    <scope>NUCLEOTIDE SEQUENCE [LARGE SCALE GENOMIC DNA]</scope>
    <source>
        <strain evidence="2">HR10_N</strain>
    </source>
</reference>
<dbReference type="Proteomes" id="UP001372834">
    <property type="component" value="Unassembled WGS sequence"/>
</dbReference>
<feature type="compositionally biased region" description="Basic and acidic residues" evidence="1">
    <location>
        <begin position="557"/>
        <end position="566"/>
    </location>
</feature>
<feature type="compositionally biased region" description="Polar residues" evidence="1">
    <location>
        <begin position="436"/>
        <end position="446"/>
    </location>
</feature>
<feature type="compositionally biased region" description="Acidic residues" evidence="1">
    <location>
        <begin position="376"/>
        <end position="385"/>
    </location>
</feature>
<evidence type="ECO:0000313" key="3">
    <source>
        <dbReference type="Proteomes" id="UP001372834"/>
    </source>
</evidence>
<feature type="compositionally biased region" description="Polar residues" evidence="1">
    <location>
        <begin position="340"/>
        <end position="360"/>
    </location>
</feature>
<accession>A0AAN8PJQ8</accession>
<evidence type="ECO:0000313" key="2">
    <source>
        <dbReference type="EMBL" id="KAK6634323.1"/>
    </source>
</evidence>
<feature type="compositionally biased region" description="Basic and acidic residues" evidence="1">
    <location>
        <begin position="392"/>
        <end position="418"/>
    </location>
</feature>
<feature type="compositionally biased region" description="Basic and acidic residues" evidence="1">
    <location>
        <begin position="511"/>
        <end position="544"/>
    </location>
</feature>
<feature type="compositionally biased region" description="Basic residues" evidence="1">
    <location>
        <begin position="60"/>
        <end position="74"/>
    </location>
</feature>
<feature type="region of interest" description="Disordered" evidence="1">
    <location>
        <begin position="318"/>
        <end position="610"/>
    </location>
</feature>
<gene>
    <name evidence="2" type="ORF">RUM43_011723</name>
</gene>
<name>A0AAN8PJQ8_POLSC</name>
<protein>
    <submittedName>
        <fullName evidence="2">Uncharacterized protein</fullName>
    </submittedName>
</protein>
<dbReference type="EMBL" id="JAWJWE010000005">
    <property type="protein sequence ID" value="KAK6634323.1"/>
    <property type="molecule type" value="Genomic_DNA"/>
</dbReference>
<sequence>MVEKLYHNSTEVPVFKFTNCPFCRVSDIHTTCLRSLVTSCKALLKGRHVNARNPRDNPGRRRNSLTTRRSKRKSMFPSLTDAKNLLLVNSEKRDRERKLNKRLTNPSEDTATDTSQVDEETSKYLGQQIVDAILAHVRQNQRFKEMIKPGLSGKPLIRENETDDRKRAVNKADYHEQVQSLLQKVILDVEKIAEQHVRKRMCNKIDKESKEFLQSLLDVPFESCVKMNQTQEKQKNQKICPASPCCSFEQDSEIDSPKPLRDEVSYKMCQTLKKKRRTLVKLMDDYHRLSELEKNTISVSFTYLKNELDQTNRLIANLTDGSNCSPDYPNGVTPDDDNETNGVSNVQDNGIESIDQNDYTGGTADYADHVDINDKNDEDDKDDVESGVAQDDESRGKNDGRQHTDDTEETKDGDKPKETPPGTDTDEDLPEDYQVECTSKVTTTTEKPACEVYEFEEDESSTTTTMSSTCPTTTTTTSKRPTTTLEPGFEGVSEKVSAPQSFNLMPTFKPTLKDSKDVTASKADPDRTDSGKTSEETEKHKMEDNTLDTLDYSVTLDRPELPEQKDSTYSSMAEIPLGFDGSVGTDAEPSNTVDDSFFQLNSGKDSSELELEKSLNQRDNEILKKSFYPREDNDLYLGLPPKVSSKKYERKV</sequence>
<feature type="compositionally biased region" description="Polar residues" evidence="1">
    <location>
        <begin position="102"/>
        <end position="115"/>
    </location>
</feature>
<organism evidence="2 3">
    <name type="scientific">Polyplax serrata</name>
    <name type="common">Common mouse louse</name>
    <dbReference type="NCBI Taxonomy" id="468196"/>
    <lineage>
        <taxon>Eukaryota</taxon>
        <taxon>Metazoa</taxon>
        <taxon>Ecdysozoa</taxon>
        <taxon>Arthropoda</taxon>
        <taxon>Hexapoda</taxon>
        <taxon>Insecta</taxon>
        <taxon>Pterygota</taxon>
        <taxon>Neoptera</taxon>
        <taxon>Paraneoptera</taxon>
        <taxon>Psocodea</taxon>
        <taxon>Troctomorpha</taxon>
        <taxon>Phthiraptera</taxon>
        <taxon>Anoplura</taxon>
        <taxon>Polyplacidae</taxon>
        <taxon>Polyplax</taxon>
    </lineage>
</organism>
<feature type="compositionally biased region" description="Low complexity" evidence="1">
    <location>
        <begin position="461"/>
        <end position="484"/>
    </location>
</feature>
<dbReference type="AlphaFoldDB" id="A0AAN8PJQ8"/>